<organism evidence="3 4">
    <name type="scientific">Plenodomus tracheiphilus IPT5</name>
    <dbReference type="NCBI Taxonomy" id="1408161"/>
    <lineage>
        <taxon>Eukaryota</taxon>
        <taxon>Fungi</taxon>
        <taxon>Dikarya</taxon>
        <taxon>Ascomycota</taxon>
        <taxon>Pezizomycotina</taxon>
        <taxon>Dothideomycetes</taxon>
        <taxon>Pleosporomycetidae</taxon>
        <taxon>Pleosporales</taxon>
        <taxon>Pleosporineae</taxon>
        <taxon>Leptosphaeriaceae</taxon>
        <taxon>Plenodomus</taxon>
    </lineage>
</organism>
<evidence type="ECO:0000313" key="4">
    <source>
        <dbReference type="Proteomes" id="UP000799423"/>
    </source>
</evidence>
<dbReference type="PANTHER" id="PTHR33365">
    <property type="entry name" value="YALI0B05434P"/>
    <property type="match status" value="1"/>
</dbReference>
<name>A0A6A7AWN0_9PLEO</name>
<sequence>MSWEPFLPRQSQDEIAEDDYFNKPLHSLDHELEGASHAHRIYHSARGYVFNIAFAICNSLLFVILILRHDANGRNHLPSTYSPAESAVRYNSTYFDKYGHLGGNPFSQPPGPELDEAWHGLLAGMNIVVSSKWLDEFGTSSVRLADGSGVLGQLGVYHELHCLKKLKHWNYRAHYYEHLADVELKEEEIHVEHCLEWLRIAALCRSDITLTTFQWEGVNGSRLATEYPIPRQCVDSARVLQWSEDRAIDITQEGVLEHE</sequence>
<evidence type="ECO:0000313" key="3">
    <source>
        <dbReference type="EMBL" id="KAF2846518.1"/>
    </source>
</evidence>
<dbReference type="GO" id="GO:0043386">
    <property type="term" value="P:mycotoxin biosynthetic process"/>
    <property type="evidence" value="ECO:0007669"/>
    <property type="project" value="InterPro"/>
</dbReference>
<gene>
    <name evidence="3" type="ORF">T440DRAFT_510833</name>
</gene>
<dbReference type="Pfam" id="PF11807">
    <property type="entry name" value="UstYa"/>
    <property type="match status" value="1"/>
</dbReference>
<dbReference type="EMBL" id="MU006334">
    <property type="protein sequence ID" value="KAF2846518.1"/>
    <property type="molecule type" value="Genomic_DNA"/>
</dbReference>
<evidence type="ECO:0000256" key="1">
    <source>
        <dbReference type="ARBA" id="ARBA00035112"/>
    </source>
</evidence>
<keyword evidence="2" id="KW-0472">Membrane</keyword>
<dbReference type="AlphaFoldDB" id="A0A6A7AWN0"/>
<keyword evidence="2" id="KW-1133">Transmembrane helix</keyword>
<protein>
    <recommendedName>
        <fullName evidence="5">Tat pathway signal sequence</fullName>
    </recommendedName>
</protein>
<keyword evidence="2" id="KW-0812">Transmembrane</keyword>
<dbReference type="InterPro" id="IPR021765">
    <property type="entry name" value="UstYa-like"/>
</dbReference>
<proteinExistence type="inferred from homology"/>
<reference evidence="3" key="1">
    <citation type="submission" date="2020-01" db="EMBL/GenBank/DDBJ databases">
        <authorList>
            <consortium name="DOE Joint Genome Institute"/>
            <person name="Haridas S."/>
            <person name="Albert R."/>
            <person name="Binder M."/>
            <person name="Bloem J."/>
            <person name="Labutti K."/>
            <person name="Salamov A."/>
            <person name="Andreopoulos B."/>
            <person name="Baker S.E."/>
            <person name="Barry K."/>
            <person name="Bills G."/>
            <person name="Bluhm B.H."/>
            <person name="Cannon C."/>
            <person name="Castanera R."/>
            <person name="Culley D.E."/>
            <person name="Daum C."/>
            <person name="Ezra D."/>
            <person name="Gonzalez J.B."/>
            <person name="Henrissat B."/>
            <person name="Kuo A."/>
            <person name="Liang C."/>
            <person name="Lipzen A."/>
            <person name="Lutzoni F."/>
            <person name="Magnuson J."/>
            <person name="Mondo S."/>
            <person name="Nolan M."/>
            <person name="Ohm R."/>
            <person name="Pangilinan J."/>
            <person name="Park H.-J."/>
            <person name="Ramirez L."/>
            <person name="Alfaro M."/>
            <person name="Sun H."/>
            <person name="Tritt A."/>
            <person name="Yoshinaga Y."/>
            <person name="Zwiers L.-H."/>
            <person name="Turgeon B.G."/>
            <person name="Goodwin S.B."/>
            <person name="Spatafora J.W."/>
            <person name="Crous P.W."/>
            <person name="Grigoriev I.V."/>
        </authorList>
    </citation>
    <scope>NUCLEOTIDE SEQUENCE</scope>
    <source>
        <strain evidence="3">IPT5</strain>
    </source>
</reference>
<feature type="transmembrane region" description="Helical" evidence="2">
    <location>
        <begin position="48"/>
        <end position="67"/>
    </location>
</feature>
<accession>A0A6A7AWN0</accession>
<dbReference type="OrthoDB" id="3687641at2759"/>
<evidence type="ECO:0000256" key="2">
    <source>
        <dbReference type="SAM" id="Phobius"/>
    </source>
</evidence>
<comment type="similarity">
    <text evidence="1">Belongs to the ustYa family.</text>
</comment>
<dbReference type="Proteomes" id="UP000799423">
    <property type="component" value="Unassembled WGS sequence"/>
</dbReference>
<keyword evidence="4" id="KW-1185">Reference proteome</keyword>
<dbReference type="PANTHER" id="PTHR33365:SF7">
    <property type="entry name" value="TAT PATHWAY SIGNAL SEQUENCE"/>
    <property type="match status" value="1"/>
</dbReference>
<evidence type="ECO:0008006" key="5">
    <source>
        <dbReference type="Google" id="ProtNLM"/>
    </source>
</evidence>